<feature type="region of interest" description="Disordered" evidence="8">
    <location>
        <begin position="272"/>
        <end position="305"/>
    </location>
</feature>
<name>A0A7Y9EKN7_9ACTN</name>
<evidence type="ECO:0000256" key="3">
    <source>
        <dbReference type="ARBA" id="ARBA00022679"/>
    </source>
</evidence>
<keyword evidence="6 7" id="KW-0067">ATP-binding</keyword>
<proteinExistence type="predicted"/>
<keyword evidence="9" id="KW-0812">Transmembrane</keyword>
<dbReference type="PROSITE" id="PS00108">
    <property type="entry name" value="PROTEIN_KINASE_ST"/>
    <property type="match status" value="1"/>
</dbReference>
<keyword evidence="12" id="KW-1185">Reference proteome</keyword>
<dbReference type="SMART" id="SM00220">
    <property type="entry name" value="S_TKc"/>
    <property type="match status" value="1"/>
</dbReference>
<keyword evidence="2" id="KW-0723">Serine/threonine-protein kinase</keyword>
<evidence type="ECO:0000256" key="6">
    <source>
        <dbReference type="ARBA" id="ARBA00022840"/>
    </source>
</evidence>
<dbReference type="CDD" id="cd14014">
    <property type="entry name" value="STKc_PknB_like"/>
    <property type="match status" value="1"/>
</dbReference>
<dbReference type="Proteomes" id="UP000529783">
    <property type="component" value="Unassembled WGS sequence"/>
</dbReference>
<dbReference type="RefSeq" id="WP_179846226.1">
    <property type="nucleotide sequence ID" value="NZ_JACCBA010000001.1"/>
</dbReference>
<dbReference type="Gene3D" id="3.30.200.20">
    <property type="entry name" value="Phosphorylase Kinase, domain 1"/>
    <property type="match status" value="1"/>
</dbReference>
<evidence type="ECO:0000313" key="11">
    <source>
        <dbReference type="EMBL" id="NYD49528.1"/>
    </source>
</evidence>
<keyword evidence="4 7" id="KW-0547">Nucleotide-binding</keyword>
<feature type="binding site" evidence="7">
    <location>
        <position position="46"/>
    </location>
    <ligand>
        <name>ATP</name>
        <dbReference type="ChEBI" id="CHEBI:30616"/>
    </ligand>
</feature>
<reference evidence="11 12" key="1">
    <citation type="submission" date="2020-07" db="EMBL/GenBank/DDBJ databases">
        <title>Sequencing the genomes of 1000 actinobacteria strains.</title>
        <authorList>
            <person name="Klenk H.-P."/>
        </authorList>
    </citation>
    <scope>NUCLEOTIDE SEQUENCE [LARGE SCALE GENOMIC DNA]</scope>
    <source>
        <strain evidence="11 12">DSM 40398</strain>
    </source>
</reference>
<evidence type="ECO:0000256" key="8">
    <source>
        <dbReference type="SAM" id="MobiDB-lite"/>
    </source>
</evidence>
<feature type="domain" description="Protein kinase" evidence="10">
    <location>
        <begin position="17"/>
        <end position="278"/>
    </location>
</feature>
<evidence type="ECO:0000313" key="12">
    <source>
        <dbReference type="Proteomes" id="UP000529783"/>
    </source>
</evidence>
<dbReference type="SUPFAM" id="SSF56112">
    <property type="entry name" value="Protein kinase-like (PK-like)"/>
    <property type="match status" value="1"/>
</dbReference>
<keyword evidence="9" id="KW-1133">Transmembrane helix</keyword>
<dbReference type="PANTHER" id="PTHR43289">
    <property type="entry name" value="MITOGEN-ACTIVATED PROTEIN KINASE KINASE KINASE 20-RELATED"/>
    <property type="match status" value="1"/>
</dbReference>
<dbReference type="EC" id="2.7.11.1" evidence="1"/>
<dbReference type="GO" id="GO:0005524">
    <property type="term" value="F:ATP binding"/>
    <property type="evidence" value="ECO:0007669"/>
    <property type="project" value="UniProtKB-UniRule"/>
</dbReference>
<dbReference type="PROSITE" id="PS00107">
    <property type="entry name" value="PROTEIN_KINASE_ATP"/>
    <property type="match status" value="1"/>
</dbReference>
<dbReference type="PANTHER" id="PTHR43289:SF6">
    <property type="entry name" value="SERINE_THREONINE-PROTEIN KINASE NEKL-3"/>
    <property type="match status" value="1"/>
</dbReference>
<keyword evidence="3" id="KW-0808">Transferase</keyword>
<dbReference type="AlphaFoldDB" id="A0A7Y9EKN7"/>
<gene>
    <name evidence="11" type="ORF">BJY14_005511</name>
</gene>
<evidence type="ECO:0000256" key="7">
    <source>
        <dbReference type="PROSITE-ProRule" id="PRU10141"/>
    </source>
</evidence>
<comment type="caution">
    <text evidence="11">The sequence shown here is derived from an EMBL/GenBank/DDBJ whole genome shotgun (WGS) entry which is preliminary data.</text>
</comment>
<dbReference type="InterPro" id="IPR011009">
    <property type="entry name" value="Kinase-like_dom_sf"/>
</dbReference>
<keyword evidence="5" id="KW-0418">Kinase</keyword>
<dbReference type="EMBL" id="JACCBA010000001">
    <property type="protein sequence ID" value="NYD49528.1"/>
    <property type="molecule type" value="Genomic_DNA"/>
</dbReference>
<evidence type="ECO:0000256" key="1">
    <source>
        <dbReference type="ARBA" id="ARBA00012513"/>
    </source>
</evidence>
<sequence>MTSAPEAAPGRLVGGRYRLIGTLGRGGFGLVWKAHDTALGLDVAVKEMRPPAAELTERIARATREARNAARLRDHPNIVSVHDVVVEDGLPWIVMQLVDGHSLHDRIALSGPLPVAAAARVAAGLLDALDTAHRVGIVHRDVKPANVLLTGDGDAVLTDFGIAIHHADTTLTATGAFIGSLEYMAPERIDGNGDPASDLFSLGATLYHAVEGVSPFRRDTTSATLKAVISDPPAPPRRAGKLAGLITRLLAKDPAERPTISEARVLLARATGPERPGLRDSGPAERSTVTKVRRPPAEAESNDGRTRIGAKASWWSRASIVHRTAAVVAVAAALLVLVMLIGRQVYGRPASGATIGDCVYLSGSSDFAFGTKQGDWYRTPCGLRFAKGTAYRVVGQTADDPDDPDRTDPTHGCKHYSGWNSSAMVKTFLGVDPRGLAKNLCLAPVD</sequence>
<dbReference type="GO" id="GO:0004674">
    <property type="term" value="F:protein serine/threonine kinase activity"/>
    <property type="evidence" value="ECO:0007669"/>
    <property type="project" value="UniProtKB-KW"/>
</dbReference>
<evidence type="ECO:0000256" key="2">
    <source>
        <dbReference type="ARBA" id="ARBA00022527"/>
    </source>
</evidence>
<evidence type="ECO:0000256" key="9">
    <source>
        <dbReference type="SAM" id="Phobius"/>
    </source>
</evidence>
<organism evidence="11 12">
    <name type="scientific">Actinomadura luteofluorescens</name>
    <dbReference type="NCBI Taxonomy" id="46163"/>
    <lineage>
        <taxon>Bacteria</taxon>
        <taxon>Bacillati</taxon>
        <taxon>Actinomycetota</taxon>
        <taxon>Actinomycetes</taxon>
        <taxon>Streptosporangiales</taxon>
        <taxon>Thermomonosporaceae</taxon>
        <taxon>Actinomadura</taxon>
    </lineage>
</organism>
<evidence type="ECO:0000259" key="10">
    <source>
        <dbReference type="PROSITE" id="PS50011"/>
    </source>
</evidence>
<accession>A0A7Y9EKN7</accession>
<dbReference type="Pfam" id="PF00069">
    <property type="entry name" value="Pkinase"/>
    <property type="match status" value="1"/>
</dbReference>
<dbReference type="InterPro" id="IPR008271">
    <property type="entry name" value="Ser/Thr_kinase_AS"/>
</dbReference>
<dbReference type="InterPro" id="IPR000719">
    <property type="entry name" value="Prot_kinase_dom"/>
</dbReference>
<dbReference type="Gene3D" id="1.10.510.10">
    <property type="entry name" value="Transferase(Phosphotransferase) domain 1"/>
    <property type="match status" value="1"/>
</dbReference>
<dbReference type="PROSITE" id="PS50011">
    <property type="entry name" value="PROTEIN_KINASE_DOM"/>
    <property type="match status" value="1"/>
</dbReference>
<feature type="transmembrane region" description="Helical" evidence="9">
    <location>
        <begin position="320"/>
        <end position="341"/>
    </location>
</feature>
<evidence type="ECO:0000256" key="4">
    <source>
        <dbReference type="ARBA" id="ARBA00022741"/>
    </source>
</evidence>
<dbReference type="InterPro" id="IPR017441">
    <property type="entry name" value="Protein_kinase_ATP_BS"/>
</dbReference>
<keyword evidence="9" id="KW-0472">Membrane</keyword>
<evidence type="ECO:0000256" key="5">
    <source>
        <dbReference type="ARBA" id="ARBA00022777"/>
    </source>
</evidence>
<protein>
    <recommendedName>
        <fullName evidence="1">non-specific serine/threonine protein kinase</fullName>
        <ecNumber evidence="1">2.7.11.1</ecNumber>
    </recommendedName>
</protein>